<sequence length="96" mass="10957">MIIESRVKTEDDNVGASCDAVRVSVVGTCPISWMLEVRRQDFATFPWWKCKHFAIICNITLAQVVFSKFTMIHADETKSSLQFASRNAYVLQTVHM</sequence>
<proteinExistence type="predicted"/>
<reference evidence="1 2" key="1">
    <citation type="submission" date="2020-10" db="EMBL/GenBank/DDBJ databases">
        <title>The Coptis chinensis genome and diversification of protoberbering-type alkaloids.</title>
        <authorList>
            <person name="Wang B."/>
            <person name="Shu S."/>
            <person name="Song C."/>
            <person name="Liu Y."/>
        </authorList>
    </citation>
    <scope>NUCLEOTIDE SEQUENCE [LARGE SCALE GENOMIC DNA]</scope>
    <source>
        <strain evidence="1">HL-2020</strain>
        <tissue evidence="1">Leaf</tissue>
    </source>
</reference>
<evidence type="ECO:0000313" key="2">
    <source>
        <dbReference type="Proteomes" id="UP000631114"/>
    </source>
</evidence>
<dbReference type="EMBL" id="JADFTS010000001">
    <property type="protein sequence ID" value="KAF9624269.1"/>
    <property type="molecule type" value="Genomic_DNA"/>
</dbReference>
<dbReference type="AlphaFoldDB" id="A0A835IVQ8"/>
<name>A0A835IVQ8_9MAGN</name>
<keyword evidence="2" id="KW-1185">Reference proteome</keyword>
<protein>
    <submittedName>
        <fullName evidence="1">Uncharacterized protein</fullName>
    </submittedName>
</protein>
<organism evidence="1 2">
    <name type="scientific">Coptis chinensis</name>
    <dbReference type="NCBI Taxonomy" id="261450"/>
    <lineage>
        <taxon>Eukaryota</taxon>
        <taxon>Viridiplantae</taxon>
        <taxon>Streptophyta</taxon>
        <taxon>Embryophyta</taxon>
        <taxon>Tracheophyta</taxon>
        <taxon>Spermatophyta</taxon>
        <taxon>Magnoliopsida</taxon>
        <taxon>Ranunculales</taxon>
        <taxon>Ranunculaceae</taxon>
        <taxon>Coptidoideae</taxon>
        <taxon>Coptis</taxon>
    </lineage>
</organism>
<comment type="caution">
    <text evidence="1">The sequence shown here is derived from an EMBL/GenBank/DDBJ whole genome shotgun (WGS) entry which is preliminary data.</text>
</comment>
<accession>A0A835IVQ8</accession>
<evidence type="ECO:0000313" key="1">
    <source>
        <dbReference type="EMBL" id="KAF9624269.1"/>
    </source>
</evidence>
<gene>
    <name evidence="1" type="ORF">IFM89_009177</name>
</gene>
<dbReference type="Proteomes" id="UP000631114">
    <property type="component" value="Unassembled WGS sequence"/>
</dbReference>